<gene>
    <name evidence="1" type="ORF">METZ01_LOCUS516844</name>
</gene>
<feature type="non-terminal residue" evidence="1">
    <location>
        <position position="1"/>
    </location>
</feature>
<feature type="non-terminal residue" evidence="1">
    <location>
        <position position="228"/>
    </location>
</feature>
<evidence type="ECO:0000313" key="1">
    <source>
        <dbReference type="EMBL" id="SVE63990.1"/>
    </source>
</evidence>
<protein>
    <submittedName>
        <fullName evidence="1">Uncharacterized protein</fullName>
    </submittedName>
</protein>
<dbReference type="EMBL" id="UINC01231455">
    <property type="protein sequence ID" value="SVE63990.1"/>
    <property type="molecule type" value="Genomic_DNA"/>
</dbReference>
<accession>A0A383F5T6</accession>
<sequence>VDDIVNSARRGKALRGLETADEEAEVDARLVYFTSGHWAAFGLEHTVHTVTHLVGADKADGKERLEELSASELRAGAWVLIVRGSDRDVLRHAADRELPPGLRETAALWRTALQRFLEKGPRGNSRAELRRRLEQEGCHRIPATVRGWLDNDRMIGPKDHEHTIEAIQRATGDSELQRRLRACKEAVSAIRSTHFAVAHRLAKQVLTSVTEWLDIETPAQELVEVEER</sequence>
<dbReference type="InterPro" id="IPR049794">
    <property type="entry name" value="DrmE"/>
</dbReference>
<dbReference type="NCBIfam" id="NF038316">
    <property type="entry name" value="DrmE_fam"/>
    <property type="match status" value="1"/>
</dbReference>
<reference evidence="1" key="1">
    <citation type="submission" date="2018-05" db="EMBL/GenBank/DDBJ databases">
        <authorList>
            <person name="Lanie J.A."/>
            <person name="Ng W.-L."/>
            <person name="Kazmierczak K.M."/>
            <person name="Andrzejewski T.M."/>
            <person name="Davidsen T.M."/>
            <person name="Wayne K.J."/>
            <person name="Tettelin H."/>
            <person name="Glass J.I."/>
            <person name="Rusch D."/>
            <person name="Podicherti R."/>
            <person name="Tsui H.-C.T."/>
            <person name="Winkler M.E."/>
        </authorList>
    </citation>
    <scope>NUCLEOTIDE SEQUENCE</scope>
</reference>
<dbReference type="AlphaFoldDB" id="A0A383F5T6"/>
<organism evidence="1">
    <name type="scientific">marine metagenome</name>
    <dbReference type="NCBI Taxonomy" id="408172"/>
    <lineage>
        <taxon>unclassified sequences</taxon>
        <taxon>metagenomes</taxon>
        <taxon>ecological metagenomes</taxon>
    </lineage>
</organism>
<proteinExistence type="predicted"/>
<name>A0A383F5T6_9ZZZZ</name>